<evidence type="ECO:0000313" key="2">
    <source>
        <dbReference type="EMBL" id="TDL14481.1"/>
    </source>
</evidence>
<name>A0A4Y7PHL3_9AGAM</name>
<proteinExistence type="predicted"/>
<accession>A0A4Y7PHL3</accession>
<dbReference type="VEuPathDB" id="FungiDB:BD410DRAFT_845982"/>
<keyword evidence="3" id="KW-1185">Reference proteome</keyword>
<reference evidence="2 3" key="1">
    <citation type="submission" date="2018-06" db="EMBL/GenBank/DDBJ databases">
        <title>A transcriptomic atlas of mushroom development highlights an independent origin of complex multicellularity.</title>
        <authorList>
            <consortium name="DOE Joint Genome Institute"/>
            <person name="Krizsan K."/>
            <person name="Almasi E."/>
            <person name="Merenyi Z."/>
            <person name="Sahu N."/>
            <person name="Viragh M."/>
            <person name="Koszo T."/>
            <person name="Mondo S."/>
            <person name="Kiss B."/>
            <person name="Balint B."/>
            <person name="Kues U."/>
            <person name="Barry K."/>
            <person name="Hegedus J.C."/>
            <person name="Henrissat B."/>
            <person name="Johnson J."/>
            <person name="Lipzen A."/>
            <person name="Ohm R."/>
            <person name="Nagy I."/>
            <person name="Pangilinan J."/>
            <person name="Yan J."/>
            <person name="Xiong Y."/>
            <person name="Grigoriev I.V."/>
            <person name="Hibbett D.S."/>
            <person name="Nagy L.G."/>
        </authorList>
    </citation>
    <scope>NUCLEOTIDE SEQUENCE [LARGE SCALE GENOMIC DNA]</scope>
    <source>
        <strain evidence="2 3">SZMC22713</strain>
    </source>
</reference>
<evidence type="ECO:0000256" key="1">
    <source>
        <dbReference type="SAM" id="MobiDB-lite"/>
    </source>
</evidence>
<dbReference type="EMBL" id="ML170333">
    <property type="protein sequence ID" value="TDL14481.1"/>
    <property type="molecule type" value="Genomic_DNA"/>
</dbReference>
<feature type="region of interest" description="Disordered" evidence="1">
    <location>
        <begin position="1"/>
        <end position="39"/>
    </location>
</feature>
<dbReference type="Gene3D" id="3.40.50.150">
    <property type="entry name" value="Vaccinia Virus protein VP39"/>
    <property type="match status" value="1"/>
</dbReference>
<feature type="compositionally biased region" description="Low complexity" evidence="1">
    <location>
        <begin position="25"/>
        <end position="39"/>
    </location>
</feature>
<evidence type="ECO:0008006" key="4">
    <source>
        <dbReference type="Google" id="ProtNLM"/>
    </source>
</evidence>
<gene>
    <name evidence="2" type="ORF">BD410DRAFT_845982</name>
</gene>
<organism evidence="2 3">
    <name type="scientific">Rickenella mellea</name>
    <dbReference type="NCBI Taxonomy" id="50990"/>
    <lineage>
        <taxon>Eukaryota</taxon>
        <taxon>Fungi</taxon>
        <taxon>Dikarya</taxon>
        <taxon>Basidiomycota</taxon>
        <taxon>Agaricomycotina</taxon>
        <taxon>Agaricomycetes</taxon>
        <taxon>Hymenochaetales</taxon>
        <taxon>Rickenellaceae</taxon>
        <taxon>Rickenella</taxon>
    </lineage>
</organism>
<dbReference type="InterPro" id="IPR029063">
    <property type="entry name" value="SAM-dependent_MTases_sf"/>
</dbReference>
<evidence type="ECO:0000313" key="3">
    <source>
        <dbReference type="Proteomes" id="UP000294933"/>
    </source>
</evidence>
<dbReference type="Proteomes" id="UP000294933">
    <property type="component" value="Unassembled WGS sequence"/>
</dbReference>
<dbReference type="OrthoDB" id="2013972at2759"/>
<dbReference type="AlphaFoldDB" id="A0A4Y7PHL3"/>
<protein>
    <recommendedName>
        <fullName evidence="4">S-adenosyl-L-methionine-dependent methyltransferase</fullName>
    </recommendedName>
</protein>
<dbReference type="STRING" id="50990.A0A4Y7PHL3"/>
<dbReference type="SUPFAM" id="SSF53335">
    <property type="entry name" value="S-adenosyl-L-methionine-dependent methyltransferases"/>
    <property type="match status" value="1"/>
</dbReference>
<sequence length="384" mass="42861">MSDDFDFSDSASQAKDGDGDYDMQSVVSSQASSSGSTVPSIYSFNSTRDGMALLRHVEGRIFNAQNDMYFLPADDTEYARLEKGYLLQLVDLGHLYIEHENVQRILAPEPGKTKRILDMGSGSGNWVVGMGTEFPHAEVIGIDLAPSGSWGEPPPNCRFEYDDLNLGLAHFYNSCDIVNTHSTSGGIKDYGWYINEAAKCGMLLLAEGHTELLNSRKELQEMAFGEGNPGESWLARTLFEFYNATKRRGSSADARTKLYELAKRCPLLSNVGGRIDYYPVGPWERGRNSEETRRKEIVGILLRQSFTELLQSIKPIFFSQGYDAPLVQQFVDGSEREMNELNLHMYARCYRAWGTRNSIPLESLESDAKQIPTTGDCGQGVDDQ</sequence>